<reference evidence="1 2" key="1">
    <citation type="submission" date="2011-04" db="EMBL/GenBank/DDBJ databases">
        <authorList>
            <person name="Durkin A.S."/>
            <person name="Radune D."/>
            <person name="Hostetler J."/>
            <person name="Torralba M."/>
            <person name="Gillis M."/>
            <person name="Methe B."/>
            <person name="Sutton G."/>
            <person name="Nelson K.E."/>
        </authorList>
    </citation>
    <scope>NUCLEOTIDE SEQUENCE [LARGE SCALE GENOMIC DNA]</scope>
    <source>
        <strain evidence="1 2">SK1076</strain>
    </source>
</reference>
<evidence type="ECO:0008006" key="3">
    <source>
        <dbReference type="Google" id="ProtNLM"/>
    </source>
</evidence>
<proteinExistence type="predicted"/>
<protein>
    <recommendedName>
        <fullName evidence="3">Phage transcriptional regulator, RinA family</fullName>
    </recommendedName>
</protein>
<dbReference type="RefSeq" id="WP_006150999.1">
    <property type="nucleotide sequence ID" value="NZ_AFNN01000023.1"/>
</dbReference>
<dbReference type="Pfam" id="PF07374">
    <property type="entry name" value="DUF1492"/>
    <property type="match status" value="1"/>
</dbReference>
<dbReference type="EMBL" id="AFNN01000023">
    <property type="protein sequence ID" value="EGL85160.1"/>
    <property type="molecule type" value="Genomic_DNA"/>
</dbReference>
<organism evidence="1 2">
    <name type="scientific">Streptococcus infantis SK1076</name>
    <dbReference type="NCBI Taxonomy" id="1005705"/>
    <lineage>
        <taxon>Bacteria</taxon>
        <taxon>Bacillati</taxon>
        <taxon>Bacillota</taxon>
        <taxon>Bacilli</taxon>
        <taxon>Lactobacillales</taxon>
        <taxon>Streptococcaceae</taxon>
        <taxon>Streptococcus</taxon>
    </lineage>
</organism>
<evidence type="ECO:0000313" key="2">
    <source>
        <dbReference type="Proteomes" id="UP000010138"/>
    </source>
</evidence>
<name>F5W1H0_9STRE</name>
<evidence type="ECO:0000313" key="1">
    <source>
        <dbReference type="EMBL" id="EGL85160.1"/>
    </source>
</evidence>
<dbReference type="Proteomes" id="UP000010138">
    <property type="component" value="Unassembled WGS sequence"/>
</dbReference>
<gene>
    <name evidence="1" type="ORF">HMPREF9967_0379</name>
</gene>
<dbReference type="AlphaFoldDB" id="F5W1H0"/>
<dbReference type="InterPro" id="IPR010861">
    <property type="entry name" value="DUF1492"/>
</dbReference>
<dbReference type="OrthoDB" id="2222386at2"/>
<sequence length="147" mass="17179">MTKDEIVERLKNLKKIDKAIIILQRKLKELDNNYPHTSGSFEQKVSSSKVNTTEKKLINTLKKKDDIIDQIVTLTEEKLAVLDLINNLSDCKEWLTITKIYVLCEPVEIICRDLRLSKTQLYRVRKKAIERLEAEVNNSYDRVGFKN</sequence>
<comment type="caution">
    <text evidence="1">The sequence shown here is derived from an EMBL/GenBank/DDBJ whole genome shotgun (WGS) entry which is preliminary data.</text>
</comment>
<accession>F5W1H0</accession>